<accession>A0A1I2HSS7</accession>
<dbReference type="RefSeq" id="WP_093925679.1">
    <property type="nucleotide sequence ID" value="NZ_FOMW01000068.1"/>
</dbReference>
<proteinExistence type="predicted"/>
<feature type="compositionally biased region" description="Basic and acidic residues" evidence="1">
    <location>
        <begin position="18"/>
        <end position="78"/>
    </location>
</feature>
<feature type="region of interest" description="Disordered" evidence="1">
    <location>
        <begin position="142"/>
        <end position="200"/>
    </location>
</feature>
<evidence type="ECO:0000313" key="2">
    <source>
        <dbReference type="EMBL" id="SFF31431.1"/>
    </source>
</evidence>
<feature type="compositionally biased region" description="Basic and acidic residues" evidence="1">
    <location>
        <begin position="1"/>
        <end position="11"/>
    </location>
</feature>
<evidence type="ECO:0000256" key="1">
    <source>
        <dbReference type="SAM" id="MobiDB-lite"/>
    </source>
</evidence>
<name>A0A1I2HSS7_9RHOB</name>
<evidence type="ECO:0000313" key="3">
    <source>
        <dbReference type="Proteomes" id="UP000198977"/>
    </source>
</evidence>
<keyword evidence="3" id="KW-1185">Reference proteome</keyword>
<dbReference type="EMBL" id="FOMW01000068">
    <property type="protein sequence ID" value="SFF31431.1"/>
    <property type="molecule type" value="Genomic_DNA"/>
</dbReference>
<dbReference type="Proteomes" id="UP000198977">
    <property type="component" value="Unassembled WGS sequence"/>
</dbReference>
<gene>
    <name evidence="2" type="ORF">SAMN04488523_1681</name>
</gene>
<reference evidence="2 3" key="1">
    <citation type="submission" date="2016-10" db="EMBL/GenBank/DDBJ databases">
        <authorList>
            <person name="de Groot N.N."/>
        </authorList>
    </citation>
    <scope>NUCLEOTIDE SEQUENCE [LARGE SCALE GENOMIC DNA]</scope>
    <source>
        <strain evidence="2 3">DSM 11443</strain>
    </source>
</reference>
<feature type="region of interest" description="Disordered" evidence="1">
    <location>
        <begin position="1"/>
        <end position="78"/>
    </location>
</feature>
<organism evidence="2 3">
    <name type="scientific">Sulfitobacter brevis</name>
    <dbReference type="NCBI Taxonomy" id="74348"/>
    <lineage>
        <taxon>Bacteria</taxon>
        <taxon>Pseudomonadati</taxon>
        <taxon>Pseudomonadota</taxon>
        <taxon>Alphaproteobacteria</taxon>
        <taxon>Rhodobacterales</taxon>
        <taxon>Roseobacteraceae</taxon>
        <taxon>Sulfitobacter</taxon>
    </lineage>
</organism>
<sequence length="200" mass="23433">MKNDENSKLNKDFNLSQKADEAQKAREEERQKQIEGIKSDKDRKEVKEMMRTRDEEVRRDVALKHEEQQKTVRDEIDRRIADQRTPKLDFTKIKSITGKSPQDIADKVRAEFKAHHERELASFGAGAAAPFNNLIDKKLETVLEQQRQKEAEPAFERETTRSPDSSRDGFQKAHDQTGGEKDWRSLRADREREAENDRER</sequence>
<protein>
    <submittedName>
        <fullName evidence="2">Uncharacterized protein</fullName>
    </submittedName>
</protein>
<dbReference type="AlphaFoldDB" id="A0A1I2HSS7"/>